<evidence type="ECO:0000259" key="3">
    <source>
        <dbReference type="Pfam" id="PF13505"/>
    </source>
</evidence>
<name>A0ABT8L734_9BACT</name>
<feature type="signal peptide" evidence="2">
    <location>
        <begin position="1"/>
        <end position="25"/>
    </location>
</feature>
<dbReference type="Gene3D" id="2.40.160.20">
    <property type="match status" value="1"/>
</dbReference>
<evidence type="ECO:0000256" key="1">
    <source>
        <dbReference type="ARBA" id="ARBA00022729"/>
    </source>
</evidence>
<reference evidence="4" key="1">
    <citation type="submission" date="2023-06" db="EMBL/GenBank/DDBJ databases">
        <title>Genomic of Agaribacillus aureum.</title>
        <authorList>
            <person name="Wang G."/>
        </authorList>
    </citation>
    <scope>NUCLEOTIDE SEQUENCE</scope>
    <source>
        <strain evidence="4">BMA12</strain>
    </source>
</reference>
<protein>
    <recommendedName>
        <fullName evidence="3">Outer membrane protein beta-barrel domain-containing protein</fullName>
    </recommendedName>
</protein>
<accession>A0ABT8L734</accession>
<organism evidence="4 5">
    <name type="scientific">Agaribacillus aureus</name>
    <dbReference type="NCBI Taxonomy" id="3051825"/>
    <lineage>
        <taxon>Bacteria</taxon>
        <taxon>Pseudomonadati</taxon>
        <taxon>Bacteroidota</taxon>
        <taxon>Cytophagia</taxon>
        <taxon>Cytophagales</taxon>
        <taxon>Splendidivirgaceae</taxon>
        <taxon>Agaribacillus</taxon>
    </lineage>
</organism>
<evidence type="ECO:0000256" key="2">
    <source>
        <dbReference type="SAM" id="SignalP"/>
    </source>
</evidence>
<dbReference type="RefSeq" id="WP_346758900.1">
    <property type="nucleotide sequence ID" value="NZ_JAUJEB010000003.1"/>
</dbReference>
<evidence type="ECO:0000313" key="5">
    <source>
        <dbReference type="Proteomes" id="UP001172083"/>
    </source>
</evidence>
<dbReference type="InterPro" id="IPR011250">
    <property type="entry name" value="OMP/PagP_B-barrel"/>
</dbReference>
<evidence type="ECO:0000313" key="4">
    <source>
        <dbReference type="EMBL" id="MDN5213562.1"/>
    </source>
</evidence>
<dbReference type="SUPFAM" id="SSF56925">
    <property type="entry name" value="OMPA-like"/>
    <property type="match status" value="1"/>
</dbReference>
<dbReference type="Proteomes" id="UP001172083">
    <property type="component" value="Unassembled WGS sequence"/>
</dbReference>
<dbReference type="Pfam" id="PF13505">
    <property type="entry name" value="OMP_b-brl"/>
    <property type="match status" value="1"/>
</dbReference>
<dbReference type="InterPro" id="IPR027385">
    <property type="entry name" value="Beta-barrel_OMP"/>
</dbReference>
<feature type="chain" id="PRO_5047532033" description="Outer membrane protein beta-barrel domain-containing protein" evidence="2">
    <location>
        <begin position="26"/>
        <end position="161"/>
    </location>
</feature>
<comment type="caution">
    <text evidence="4">The sequence shown here is derived from an EMBL/GenBank/DDBJ whole genome shotgun (WGS) entry which is preliminary data.</text>
</comment>
<keyword evidence="5" id="KW-1185">Reference proteome</keyword>
<feature type="domain" description="Outer membrane protein beta-barrel" evidence="3">
    <location>
        <begin position="20"/>
        <end position="131"/>
    </location>
</feature>
<keyword evidence="1 2" id="KW-0732">Signal</keyword>
<gene>
    <name evidence="4" type="ORF">QQ020_15935</name>
</gene>
<sequence>MKKIIVATFFFIGFLAYSQNSQAQAQIGGGLVFGFDIGTVGINVRGDIPVTDEIDVVPGFIYYFESNINIFEVNANGHYNFDAGDTVQPYALAGLNISHFSYDTEILGFGIEADGTDVGLNLGGGINFDLGGISAFAEGRLLLGGFEDFSLTGGVLFPIGN</sequence>
<dbReference type="EMBL" id="JAUJEB010000003">
    <property type="protein sequence ID" value="MDN5213562.1"/>
    <property type="molecule type" value="Genomic_DNA"/>
</dbReference>
<proteinExistence type="predicted"/>